<dbReference type="AlphaFoldDB" id="A0A3S5AZG3"/>
<feature type="compositionally biased region" description="Basic and acidic residues" evidence="1">
    <location>
        <begin position="61"/>
        <end position="83"/>
    </location>
</feature>
<comment type="caution">
    <text evidence="2">The sequence shown here is derived from an EMBL/GenBank/DDBJ whole genome shotgun (WGS) entry which is preliminary data.</text>
</comment>
<feature type="compositionally biased region" description="Low complexity" evidence="1">
    <location>
        <begin position="184"/>
        <end position="198"/>
    </location>
</feature>
<feature type="compositionally biased region" description="Low complexity" evidence="1">
    <location>
        <begin position="223"/>
        <end position="235"/>
    </location>
</feature>
<proteinExistence type="predicted"/>
<feature type="compositionally biased region" description="Polar residues" evidence="1">
    <location>
        <begin position="113"/>
        <end position="125"/>
    </location>
</feature>
<dbReference type="Proteomes" id="UP000784294">
    <property type="component" value="Unassembled WGS sequence"/>
</dbReference>
<feature type="compositionally biased region" description="Polar residues" evidence="1">
    <location>
        <begin position="84"/>
        <end position="97"/>
    </location>
</feature>
<evidence type="ECO:0000313" key="2">
    <source>
        <dbReference type="EMBL" id="VEL41495.1"/>
    </source>
</evidence>
<feature type="compositionally biased region" description="Basic residues" evidence="1">
    <location>
        <begin position="17"/>
        <end position="26"/>
    </location>
</feature>
<gene>
    <name evidence="2" type="ORF">PXEA_LOCUS34935</name>
</gene>
<dbReference type="EMBL" id="CAAALY010269605">
    <property type="protein sequence ID" value="VEL41495.1"/>
    <property type="molecule type" value="Genomic_DNA"/>
</dbReference>
<feature type="region of interest" description="Disordered" evidence="1">
    <location>
        <begin position="1"/>
        <end position="125"/>
    </location>
</feature>
<feature type="region of interest" description="Disordered" evidence="1">
    <location>
        <begin position="177"/>
        <end position="246"/>
    </location>
</feature>
<feature type="region of interest" description="Disordered" evidence="1">
    <location>
        <begin position="279"/>
        <end position="299"/>
    </location>
</feature>
<protein>
    <submittedName>
        <fullName evidence="2">Uncharacterized protein</fullName>
    </submittedName>
</protein>
<keyword evidence="3" id="KW-1185">Reference proteome</keyword>
<accession>A0A3S5AZG3</accession>
<evidence type="ECO:0000313" key="3">
    <source>
        <dbReference type="Proteomes" id="UP000784294"/>
    </source>
</evidence>
<organism evidence="2 3">
    <name type="scientific">Protopolystoma xenopodis</name>
    <dbReference type="NCBI Taxonomy" id="117903"/>
    <lineage>
        <taxon>Eukaryota</taxon>
        <taxon>Metazoa</taxon>
        <taxon>Spiralia</taxon>
        <taxon>Lophotrochozoa</taxon>
        <taxon>Platyhelminthes</taxon>
        <taxon>Monogenea</taxon>
        <taxon>Polyopisthocotylea</taxon>
        <taxon>Polystomatidea</taxon>
        <taxon>Polystomatidae</taxon>
        <taxon>Protopolystoma</taxon>
    </lineage>
</organism>
<sequence length="334" mass="36780">GQPRRNALHPDGLGAATRRRGGKAARRQGDKAPQATRPGISAVFNAEAGEKGVPRLAKVGGRPEARSRDRRPEIAWMDRRHGQQEQQGKARQAGQRSRQTRHRTAAEPKPRHLSSSGSHCSQAVQTRDEPISALFSSRLIITPLRLTQAHTDTPQPICRLTVTHNCTRIDIRKGVHPFTSRHSGQQTAGQAGANAHTHPPTHTHTHTHTHVKSDPPNDREKPSSPSSRDASSADAQPVEPGTRGPPTCRLRWAALANLFDATDLRLSTARPSTRRLLLGGTSRTKGVPDLRDVSTTPTTPRLFQPSTMHSHLPIARLARRKRLMLSRRVHNSRE</sequence>
<reference evidence="2" key="1">
    <citation type="submission" date="2018-11" db="EMBL/GenBank/DDBJ databases">
        <authorList>
            <consortium name="Pathogen Informatics"/>
        </authorList>
    </citation>
    <scope>NUCLEOTIDE SEQUENCE</scope>
</reference>
<feature type="compositionally biased region" description="Basic and acidic residues" evidence="1">
    <location>
        <begin position="211"/>
        <end position="222"/>
    </location>
</feature>
<feature type="non-terminal residue" evidence="2">
    <location>
        <position position="334"/>
    </location>
</feature>
<feature type="compositionally biased region" description="Basic residues" evidence="1">
    <location>
        <begin position="199"/>
        <end position="210"/>
    </location>
</feature>
<name>A0A3S5AZG3_9PLAT</name>
<evidence type="ECO:0000256" key="1">
    <source>
        <dbReference type="SAM" id="MobiDB-lite"/>
    </source>
</evidence>